<dbReference type="AlphaFoldDB" id="A0A918L2L2"/>
<organism evidence="2 3">
    <name type="scientific">Streptomyces humidus</name>
    <dbReference type="NCBI Taxonomy" id="52259"/>
    <lineage>
        <taxon>Bacteria</taxon>
        <taxon>Bacillati</taxon>
        <taxon>Actinomycetota</taxon>
        <taxon>Actinomycetes</taxon>
        <taxon>Kitasatosporales</taxon>
        <taxon>Streptomycetaceae</taxon>
        <taxon>Streptomyces</taxon>
    </lineage>
</organism>
<protein>
    <submittedName>
        <fullName evidence="2">Uncharacterized protein</fullName>
    </submittedName>
</protein>
<evidence type="ECO:0000313" key="2">
    <source>
        <dbReference type="EMBL" id="GGR81266.1"/>
    </source>
</evidence>
<dbReference type="EMBL" id="BMTL01000007">
    <property type="protein sequence ID" value="GGR81266.1"/>
    <property type="molecule type" value="Genomic_DNA"/>
</dbReference>
<accession>A0A918L2L2</accession>
<dbReference type="Proteomes" id="UP000606194">
    <property type="component" value="Unassembled WGS sequence"/>
</dbReference>
<name>A0A918L2L2_9ACTN</name>
<evidence type="ECO:0000313" key="3">
    <source>
        <dbReference type="Proteomes" id="UP000606194"/>
    </source>
</evidence>
<proteinExistence type="predicted"/>
<reference evidence="2" key="1">
    <citation type="journal article" date="2014" name="Int. J. Syst. Evol. Microbiol.">
        <title>Complete genome sequence of Corynebacterium casei LMG S-19264T (=DSM 44701T), isolated from a smear-ripened cheese.</title>
        <authorList>
            <consortium name="US DOE Joint Genome Institute (JGI-PGF)"/>
            <person name="Walter F."/>
            <person name="Albersmeier A."/>
            <person name="Kalinowski J."/>
            <person name="Ruckert C."/>
        </authorList>
    </citation>
    <scope>NUCLEOTIDE SEQUENCE</scope>
    <source>
        <strain evidence="2">JCM 4386</strain>
    </source>
</reference>
<dbReference type="RefSeq" id="WP_024127139.1">
    <property type="nucleotide sequence ID" value="NZ_BMTL01000007.1"/>
</dbReference>
<sequence>MSAQGSFHDGDRRQSPTGRRPTAPVYEVLPINTDAARAEAAALATDRAHLLAGQGITVSADRANALLREAGALGFYEGGILVGALVLHRDPDMRHWGADGRDPGLLVSLDPVTAGSSQVGRMMTLWLADYAANSQLMWIWCDVPCQPGAADEAAQWLLKYLCDLGWETRSPTSRSPTGERVVRLRLRAHARPALTEAISDPHAVGPPAVKAL</sequence>
<evidence type="ECO:0000256" key="1">
    <source>
        <dbReference type="SAM" id="MobiDB-lite"/>
    </source>
</evidence>
<keyword evidence="3" id="KW-1185">Reference proteome</keyword>
<reference evidence="2" key="2">
    <citation type="submission" date="2020-09" db="EMBL/GenBank/DDBJ databases">
        <authorList>
            <person name="Sun Q."/>
            <person name="Ohkuma M."/>
        </authorList>
    </citation>
    <scope>NUCLEOTIDE SEQUENCE</scope>
    <source>
        <strain evidence="2">JCM 4386</strain>
    </source>
</reference>
<comment type="caution">
    <text evidence="2">The sequence shown here is derived from an EMBL/GenBank/DDBJ whole genome shotgun (WGS) entry which is preliminary data.</text>
</comment>
<gene>
    <name evidence="2" type="ORF">GCM10010269_20540</name>
</gene>
<feature type="region of interest" description="Disordered" evidence="1">
    <location>
        <begin position="1"/>
        <end position="24"/>
    </location>
</feature>